<protein>
    <submittedName>
        <fullName evidence="2">Uncharacterized protein</fullName>
    </submittedName>
</protein>
<name>A0ABP3AIM6_MYCUL</name>
<keyword evidence="3" id="KW-1185">Reference proteome</keyword>
<comment type="caution">
    <text evidence="2">The sequence shown here is derived from an EMBL/GenBank/DDBJ whole genome shotgun (WGS) entry which is preliminary data.</text>
</comment>
<evidence type="ECO:0000256" key="1">
    <source>
        <dbReference type="SAM" id="MobiDB-lite"/>
    </source>
</evidence>
<gene>
    <name evidence="2" type="ORF">I551_2568</name>
</gene>
<dbReference type="EMBL" id="JAOL01000097">
    <property type="protein sequence ID" value="EUA91063.1"/>
    <property type="molecule type" value="Genomic_DNA"/>
</dbReference>
<reference evidence="2 3" key="1">
    <citation type="submission" date="2014-01" db="EMBL/GenBank/DDBJ databases">
        <authorList>
            <person name="Dobos K."/>
            <person name="Lenaerts A."/>
            <person name="Ordway D."/>
            <person name="DeGroote M.A."/>
            <person name="Parker T."/>
            <person name="Sizemore C."/>
            <person name="Tallon L.J."/>
            <person name="Sadzewicz L.K."/>
            <person name="Sengamalay N."/>
            <person name="Fraser C.M."/>
            <person name="Hine E."/>
            <person name="Shefchek K.A."/>
            <person name="Das S.P."/>
            <person name="Tettelin H."/>
        </authorList>
    </citation>
    <scope>NUCLEOTIDE SEQUENCE [LARGE SCALE GENOMIC DNA]</scope>
    <source>
        <strain evidence="2 3">Harvey</strain>
    </source>
</reference>
<feature type="compositionally biased region" description="Polar residues" evidence="1">
    <location>
        <begin position="43"/>
        <end position="52"/>
    </location>
</feature>
<feature type="region of interest" description="Disordered" evidence="1">
    <location>
        <begin position="23"/>
        <end position="52"/>
    </location>
</feature>
<evidence type="ECO:0000313" key="3">
    <source>
        <dbReference type="Proteomes" id="UP000020681"/>
    </source>
</evidence>
<proteinExistence type="predicted"/>
<sequence length="52" mass="6050">MDLRITRAEMCEGCHQHAYAEVESLEDEESKEQHRDDSEPQLLESQRSAPFS</sequence>
<accession>A0ABP3AIM6</accession>
<organism evidence="2 3">
    <name type="scientific">Mycobacterium ulcerans str. Harvey</name>
    <dbReference type="NCBI Taxonomy" id="1299332"/>
    <lineage>
        <taxon>Bacteria</taxon>
        <taxon>Bacillati</taxon>
        <taxon>Actinomycetota</taxon>
        <taxon>Actinomycetes</taxon>
        <taxon>Mycobacteriales</taxon>
        <taxon>Mycobacteriaceae</taxon>
        <taxon>Mycobacterium</taxon>
        <taxon>Mycobacterium ulcerans group</taxon>
    </lineage>
</organism>
<dbReference type="Proteomes" id="UP000020681">
    <property type="component" value="Unassembled WGS sequence"/>
</dbReference>
<evidence type="ECO:0000313" key="2">
    <source>
        <dbReference type="EMBL" id="EUA91063.1"/>
    </source>
</evidence>